<accession>A0A9Q6PWU2</accession>
<proteinExistence type="predicted"/>
<sequence>MTEGAHQLSLELPEQAFYPVNSIKTKPVAIKNYFITDNTMYSIQLAAPDPMLWLNQTKKIELMDINGLYLVEFQEIRYHYSSERVHFEYHIKPYQQSIFFSLYYYLY</sequence>
<evidence type="ECO:0000313" key="2">
    <source>
        <dbReference type="Proteomes" id="UP000422232"/>
    </source>
</evidence>
<dbReference type="AlphaFoldDB" id="A0A9Q6PWU2"/>
<dbReference type="EMBL" id="CP038908">
    <property type="protein sequence ID" value="QGO06013.1"/>
    <property type="molecule type" value="Genomic_DNA"/>
</dbReference>
<reference evidence="1 2" key="1">
    <citation type="submission" date="2019-04" db="EMBL/GenBank/DDBJ databases">
        <title>Complete genome sequencing of Piscirickettsia salmonis strain Psal-009.</title>
        <authorList>
            <person name="Schober I."/>
            <person name="Bunk B."/>
            <person name="Sproer C."/>
            <person name="Carril G.P."/>
            <person name="Riedel T."/>
            <person name="Flores-Herrera P.A."/>
            <person name="Nourdin-Galindo G."/>
            <person name="Marshall S.H."/>
            <person name="Overmann J."/>
        </authorList>
    </citation>
    <scope>NUCLEOTIDE SEQUENCE [LARGE SCALE GENOMIC DNA]</scope>
    <source>
        <strain evidence="1 2">Psal-009</strain>
    </source>
</reference>
<protein>
    <submittedName>
        <fullName evidence="1">Uncharacterized protein</fullName>
    </submittedName>
</protein>
<name>A0A9Q6PWU2_PISSA</name>
<keyword evidence="2" id="KW-1185">Reference proteome</keyword>
<organism evidence="1 2">
    <name type="scientific">Piscirickettsia salmonis</name>
    <dbReference type="NCBI Taxonomy" id="1238"/>
    <lineage>
        <taxon>Bacteria</taxon>
        <taxon>Pseudomonadati</taxon>
        <taxon>Pseudomonadota</taxon>
        <taxon>Gammaproteobacteria</taxon>
        <taxon>Thiotrichales</taxon>
        <taxon>Piscirickettsiaceae</taxon>
        <taxon>Piscirickettsia</taxon>
    </lineage>
</organism>
<dbReference type="Proteomes" id="UP000422232">
    <property type="component" value="Chromosome"/>
</dbReference>
<evidence type="ECO:0000313" key="1">
    <source>
        <dbReference type="EMBL" id="QGO06013.1"/>
    </source>
</evidence>
<gene>
    <name evidence="1" type="ORF">Psal009_01915</name>
</gene>